<dbReference type="Proteomes" id="UP001497680">
    <property type="component" value="Unassembled WGS sequence"/>
</dbReference>
<name>A0ACC0D0F6_9PEZI</name>
<proteinExistence type="predicted"/>
<accession>A0ACC0D0F6</accession>
<keyword evidence="2" id="KW-1185">Reference proteome</keyword>
<protein>
    <submittedName>
        <fullName evidence="1">Cytochrome P450</fullName>
    </submittedName>
</protein>
<evidence type="ECO:0000313" key="2">
    <source>
        <dbReference type="Proteomes" id="UP001497680"/>
    </source>
</evidence>
<dbReference type="EMBL" id="MU394320">
    <property type="protein sequence ID" value="KAI6086001.1"/>
    <property type="molecule type" value="Genomic_DNA"/>
</dbReference>
<sequence length="510" mass="58236">MNSVSFLSWQQIAVTVLVYFATVTIYRLLFHPLAKFPGPKLAAATRWYECYYDVFLPGQYTWKIAQLHKKYGPIIRISPYELHVNDPDFFKDLYSWDGRWNKYDWAFDAFGAPLSTICCVDHDLHKERRAPLERYMSKANVDRNQDIIRRLTSKLCGRIDEFNEETRTVNLGSALSAFVRDVATEWLLGKSYNNLDRDDFNSQMTAVFQGGGHVWRVTKHFPWFGPLMKSIPSSIIEKIGDRGAIDFFSFLDDMLVVTKDTLSLFSTSTAISNVEDERSIIQAIVRSNLPPSEKNLARVFDDVSTVTGAAFETTAAAMRLVLFYVYRNPAILAKLRIELASVAPQDPNEPVFELASLEQLPYLTAVITEGLRLSPGVATRQARIAPDRELVYDKWHIPIGTPVGMTTLLMHMNEKLYPDPERFKPERWVDFEARKKADKTFAPFSRGTRNCLGMHLAWAEMYMVTSTLVHRFDFKFDSASPAQVVAYSDEFIIGTKDRSGLKAYVTKNGK</sequence>
<comment type="caution">
    <text evidence="1">The sequence shown here is derived from an EMBL/GenBank/DDBJ whole genome shotgun (WGS) entry which is preliminary data.</text>
</comment>
<organism evidence="1 2">
    <name type="scientific">Hypoxylon rubiginosum</name>
    <dbReference type="NCBI Taxonomy" id="110542"/>
    <lineage>
        <taxon>Eukaryota</taxon>
        <taxon>Fungi</taxon>
        <taxon>Dikarya</taxon>
        <taxon>Ascomycota</taxon>
        <taxon>Pezizomycotina</taxon>
        <taxon>Sordariomycetes</taxon>
        <taxon>Xylariomycetidae</taxon>
        <taxon>Xylariales</taxon>
        <taxon>Hypoxylaceae</taxon>
        <taxon>Hypoxylon</taxon>
    </lineage>
</organism>
<evidence type="ECO:0000313" key="1">
    <source>
        <dbReference type="EMBL" id="KAI6086001.1"/>
    </source>
</evidence>
<gene>
    <name evidence="1" type="ORF">F4821DRAFT_239595</name>
</gene>
<reference evidence="1 2" key="1">
    <citation type="journal article" date="2022" name="New Phytol.">
        <title>Ecological generalism drives hyperdiversity of secondary metabolite gene clusters in xylarialean endophytes.</title>
        <authorList>
            <person name="Franco M.E.E."/>
            <person name="Wisecaver J.H."/>
            <person name="Arnold A.E."/>
            <person name="Ju Y.M."/>
            <person name="Slot J.C."/>
            <person name="Ahrendt S."/>
            <person name="Moore L.P."/>
            <person name="Eastman K.E."/>
            <person name="Scott K."/>
            <person name="Konkel Z."/>
            <person name="Mondo S.J."/>
            <person name="Kuo A."/>
            <person name="Hayes R.D."/>
            <person name="Haridas S."/>
            <person name="Andreopoulos B."/>
            <person name="Riley R."/>
            <person name="LaButti K."/>
            <person name="Pangilinan J."/>
            <person name="Lipzen A."/>
            <person name="Amirebrahimi M."/>
            <person name="Yan J."/>
            <person name="Adam C."/>
            <person name="Keymanesh K."/>
            <person name="Ng V."/>
            <person name="Louie K."/>
            <person name="Northen T."/>
            <person name="Drula E."/>
            <person name="Henrissat B."/>
            <person name="Hsieh H.M."/>
            <person name="Youens-Clark K."/>
            <person name="Lutzoni F."/>
            <person name="Miadlikowska J."/>
            <person name="Eastwood D.C."/>
            <person name="Hamelin R.C."/>
            <person name="Grigoriev I.V."/>
            <person name="U'Ren J.M."/>
        </authorList>
    </citation>
    <scope>NUCLEOTIDE SEQUENCE [LARGE SCALE GENOMIC DNA]</scope>
    <source>
        <strain evidence="1 2">ER1909</strain>
    </source>
</reference>